<dbReference type="EMBL" id="AP006618">
    <property type="protein sequence ID" value="BAD58876.1"/>
    <property type="molecule type" value="Genomic_DNA"/>
</dbReference>
<dbReference type="RefSeq" id="WP_011210561.1">
    <property type="nucleotide sequence ID" value="NC_006361.1"/>
</dbReference>
<name>Q5YSG5_NOCFA</name>
<dbReference type="OrthoDB" id="4774643at2"/>
<reference evidence="2 3" key="1">
    <citation type="journal article" date="2004" name="Proc. Natl. Acad. Sci. U.S.A.">
        <title>The complete genomic sequence of Nocardia farcinica IFM 10152.</title>
        <authorList>
            <person name="Ishikawa J."/>
            <person name="Yamashita A."/>
            <person name="Mikami Y."/>
            <person name="Hoshino Y."/>
            <person name="Kurita H."/>
            <person name="Hotta K."/>
            <person name="Shiba T."/>
            <person name="Hattori M."/>
        </authorList>
    </citation>
    <scope>NUCLEOTIDE SEQUENCE [LARGE SCALE GENOMIC DNA]</scope>
    <source>
        <strain evidence="2 3">IFM 10152</strain>
    </source>
</reference>
<dbReference type="KEGG" id="nfa:NFA_40280"/>
<feature type="region of interest" description="Disordered" evidence="1">
    <location>
        <begin position="180"/>
        <end position="200"/>
    </location>
</feature>
<dbReference type="HOGENOM" id="CLU_1081123_0_0_11"/>
<protein>
    <submittedName>
        <fullName evidence="2">Uncharacterized protein</fullName>
    </submittedName>
</protein>
<organism evidence="2 3">
    <name type="scientific">Nocardia farcinica (strain IFM 10152)</name>
    <dbReference type="NCBI Taxonomy" id="247156"/>
    <lineage>
        <taxon>Bacteria</taxon>
        <taxon>Bacillati</taxon>
        <taxon>Actinomycetota</taxon>
        <taxon>Actinomycetes</taxon>
        <taxon>Mycobacteriales</taxon>
        <taxon>Nocardiaceae</taxon>
        <taxon>Nocardia</taxon>
    </lineage>
</organism>
<evidence type="ECO:0000313" key="2">
    <source>
        <dbReference type="EMBL" id="BAD58876.1"/>
    </source>
</evidence>
<evidence type="ECO:0000313" key="3">
    <source>
        <dbReference type="Proteomes" id="UP000006820"/>
    </source>
</evidence>
<dbReference type="GeneID" id="61134678"/>
<dbReference type="AlphaFoldDB" id="Q5YSG5"/>
<dbReference type="STRING" id="247156.NFA_40280"/>
<dbReference type="eggNOG" id="ENOG502ZT6K">
    <property type="taxonomic scope" value="Bacteria"/>
</dbReference>
<keyword evidence="3" id="KW-1185">Reference proteome</keyword>
<gene>
    <name evidence="2" type="ordered locus">NFA_40280</name>
</gene>
<accession>Q5YSG5</accession>
<evidence type="ECO:0000256" key="1">
    <source>
        <dbReference type="SAM" id="MobiDB-lite"/>
    </source>
</evidence>
<proteinExistence type="predicted"/>
<dbReference type="Proteomes" id="UP000006820">
    <property type="component" value="Chromosome"/>
</dbReference>
<sequence length="257" mass="28881">MSRIYFHSPSGDAEVSGRERTHFGLITHETSIAHLIGTVGRFNLRRVLHPESWAYQAAEGVDTRMLSLALGPFGEDKGAFVHNGKRVNHWHLLLNTLIQQSGDSIRLAARIHAQCEVHGYVEGPDRAWLADLIEDARVDGVFRADMGWETVIELLRARDDEPVVMSYSLCDPFPNPWSTTWTPESVERADDEDDQGEDRESWYQLPHAEQWATGLAWLRDEANGRRRLQPDTWADFGFGEGLTATDLANSLTAGTDA</sequence>